<dbReference type="SFLD" id="SFLDF00314">
    <property type="entry name" value="L-lysine_2_3-aminomutase_(yjeK"/>
    <property type="match status" value="1"/>
</dbReference>
<dbReference type="PIRSF" id="PIRSF004911">
    <property type="entry name" value="DUF160"/>
    <property type="match status" value="1"/>
</dbReference>
<keyword evidence="12" id="KW-0413">Isomerase</keyword>
<evidence type="ECO:0000256" key="13">
    <source>
        <dbReference type="ARBA" id="ARBA00030756"/>
    </source>
</evidence>
<gene>
    <name evidence="17" type="ORF">ADIMK_1658</name>
</gene>
<evidence type="ECO:0000313" key="18">
    <source>
        <dbReference type="Proteomes" id="UP000028252"/>
    </source>
</evidence>
<evidence type="ECO:0000256" key="9">
    <source>
        <dbReference type="ARBA" id="ARBA00022898"/>
    </source>
</evidence>
<evidence type="ECO:0000256" key="8">
    <source>
        <dbReference type="ARBA" id="ARBA00022723"/>
    </source>
</evidence>
<keyword evidence="10" id="KW-0408">Iron</keyword>
<feature type="binding site" evidence="14">
    <location>
        <position position="114"/>
    </location>
    <ligand>
        <name>[4Fe-4S] cluster</name>
        <dbReference type="ChEBI" id="CHEBI:49883"/>
        <note>4Fe-4S-S-AdoMet</note>
    </ligand>
</feature>
<feature type="modified residue" description="N6-(pyridoxal phosphate)lysine" evidence="15">
    <location>
        <position position="326"/>
    </location>
</feature>
<dbReference type="Gene3D" id="3.20.20.70">
    <property type="entry name" value="Aldolase class I"/>
    <property type="match status" value="1"/>
</dbReference>
<evidence type="ECO:0000256" key="10">
    <source>
        <dbReference type="ARBA" id="ARBA00023004"/>
    </source>
</evidence>
<dbReference type="InterPro" id="IPR013785">
    <property type="entry name" value="Aldolase_TIM"/>
</dbReference>
<dbReference type="InterPro" id="IPR058240">
    <property type="entry name" value="rSAM_sf"/>
</dbReference>
<evidence type="ECO:0000256" key="1">
    <source>
        <dbReference type="ARBA" id="ARBA00001352"/>
    </source>
</evidence>
<keyword evidence="9 15" id="KW-0663">Pyridoxal phosphate</keyword>
<name>A0A081G0V7_9GAMM</name>
<dbReference type="Proteomes" id="UP000028252">
    <property type="component" value="Unassembled WGS sequence"/>
</dbReference>
<evidence type="ECO:0000256" key="6">
    <source>
        <dbReference type="ARBA" id="ARBA00022485"/>
    </source>
</evidence>
<dbReference type="PANTHER" id="PTHR30538">
    <property type="entry name" value="LYSINE 2,3-AMINOMUTASE-RELATED"/>
    <property type="match status" value="1"/>
</dbReference>
<organism evidence="17 18">
    <name type="scientific">Marinobacterium lacunae</name>
    <dbReference type="NCBI Taxonomy" id="1232683"/>
    <lineage>
        <taxon>Bacteria</taxon>
        <taxon>Pseudomonadati</taxon>
        <taxon>Pseudomonadota</taxon>
        <taxon>Gammaproteobacteria</taxon>
        <taxon>Oceanospirillales</taxon>
        <taxon>Oceanospirillaceae</taxon>
        <taxon>Marinobacterium</taxon>
    </lineage>
</organism>
<keyword evidence="8 14" id="KW-0479">Metal-binding</keyword>
<comment type="cofactor">
    <cofactor evidence="3">
        <name>[4Fe-4S] cluster</name>
        <dbReference type="ChEBI" id="CHEBI:49883"/>
    </cofactor>
</comment>
<dbReference type="InterPro" id="IPR022462">
    <property type="entry name" value="EpmB"/>
</dbReference>
<dbReference type="NCBIfam" id="TIGR00238">
    <property type="entry name" value="KamA family radical SAM protein"/>
    <property type="match status" value="1"/>
</dbReference>
<dbReference type="SUPFAM" id="SSF102114">
    <property type="entry name" value="Radical SAM enzymes"/>
    <property type="match status" value="1"/>
</dbReference>
<dbReference type="SFLD" id="SFLDG01070">
    <property type="entry name" value="PLP-dependent"/>
    <property type="match status" value="1"/>
</dbReference>
<evidence type="ECO:0000259" key="16">
    <source>
        <dbReference type="PROSITE" id="PS51918"/>
    </source>
</evidence>
<dbReference type="EMBL" id="JMQN01000018">
    <property type="protein sequence ID" value="KEA64412.1"/>
    <property type="molecule type" value="Genomic_DNA"/>
</dbReference>
<dbReference type="CDD" id="cd01335">
    <property type="entry name" value="Radical_SAM"/>
    <property type="match status" value="1"/>
</dbReference>
<evidence type="ECO:0000256" key="12">
    <source>
        <dbReference type="ARBA" id="ARBA00023235"/>
    </source>
</evidence>
<proteinExistence type="inferred from homology"/>
<evidence type="ECO:0000256" key="15">
    <source>
        <dbReference type="PIRSR" id="PIRSR603739-50"/>
    </source>
</evidence>
<feature type="binding site" evidence="14">
    <location>
        <position position="118"/>
    </location>
    <ligand>
        <name>[4Fe-4S] cluster</name>
        <dbReference type="ChEBI" id="CHEBI:49883"/>
        <note>4Fe-4S-S-AdoMet</note>
    </ligand>
</feature>
<dbReference type="AlphaFoldDB" id="A0A081G0V7"/>
<dbReference type="GO" id="GO:0051539">
    <property type="term" value="F:4 iron, 4 sulfur cluster binding"/>
    <property type="evidence" value="ECO:0007669"/>
    <property type="project" value="UniProtKB-KW"/>
</dbReference>
<dbReference type="PROSITE" id="PS51918">
    <property type="entry name" value="RADICAL_SAM"/>
    <property type="match status" value="1"/>
</dbReference>
<comment type="catalytic activity">
    <reaction evidence="1">
        <text>L-lysine = D-beta-lysine</text>
        <dbReference type="Rhea" id="RHEA:44148"/>
        <dbReference type="ChEBI" id="CHEBI:32551"/>
        <dbReference type="ChEBI" id="CHEBI:84138"/>
    </reaction>
</comment>
<evidence type="ECO:0000256" key="11">
    <source>
        <dbReference type="ARBA" id="ARBA00023014"/>
    </source>
</evidence>
<dbReference type="GO" id="GO:0016853">
    <property type="term" value="F:isomerase activity"/>
    <property type="evidence" value="ECO:0007669"/>
    <property type="project" value="UniProtKB-KW"/>
</dbReference>
<dbReference type="OrthoDB" id="9770937at2"/>
<comment type="caution">
    <text evidence="17">The sequence shown here is derived from an EMBL/GenBank/DDBJ whole genome shotgun (WGS) entry which is preliminary data.</text>
</comment>
<evidence type="ECO:0000313" key="17">
    <source>
        <dbReference type="EMBL" id="KEA64412.1"/>
    </source>
</evidence>
<feature type="domain" description="Radical SAM core" evidence="16">
    <location>
        <begin position="100"/>
        <end position="323"/>
    </location>
</feature>
<keyword evidence="7" id="KW-0949">S-adenosyl-L-methionine</keyword>
<dbReference type="SFLD" id="SFLDS00029">
    <property type="entry name" value="Radical_SAM"/>
    <property type="match status" value="1"/>
</dbReference>
<evidence type="ECO:0000256" key="5">
    <source>
        <dbReference type="ARBA" id="ARBA00022363"/>
    </source>
</evidence>
<dbReference type="eggNOG" id="COG1509">
    <property type="taxonomic scope" value="Bacteria"/>
</dbReference>
<evidence type="ECO:0000256" key="2">
    <source>
        <dbReference type="ARBA" id="ARBA00001933"/>
    </source>
</evidence>
<dbReference type="InterPro" id="IPR007197">
    <property type="entry name" value="rSAM"/>
</dbReference>
<dbReference type="NCBIfam" id="TIGR03821">
    <property type="entry name" value="EFP_modif_epmB"/>
    <property type="match status" value="1"/>
</dbReference>
<dbReference type="PANTHER" id="PTHR30538:SF1">
    <property type="entry name" value="L-LYSINE 2,3-AMINOMUTASE"/>
    <property type="match status" value="1"/>
</dbReference>
<comment type="similarity">
    <text evidence="4">Belongs to the radical SAM superfamily. KamA family.</text>
</comment>
<dbReference type="Pfam" id="PF04055">
    <property type="entry name" value="Radical_SAM"/>
    <property type="match status" value="1"/>
</dbReference>
<keyword evidence="11 14" id="KW-0411">Iron-sulfur</keyword>
<dbReference type="GO" id="GO:0046872">
    <property type="term" value="F:metal ion binding"/>
    <property type="evidence" value="ECO:0007669"/>
    <property type="project" value="UniProtKB-KW"/>
</dbReference>
<dbReference type="RefSeq" id="WP_036186281.1">
    <property type="nucleotide sequence ID" value="NZ_JMQN01000018.1"/>
</dbReference>
<evidence type="ECO:0000256" key="7">
    <source>
        <dbReference type="ARBA" id="ARBA00022691"/>
    </source>
</evidence>
<reference evidence="17 18" key="1">
    <citation type="submission" date="2014-04" db="EMBL/GenBank/DDBJ databases">
        <title>Marinobacterium kochiensis sp. nov., isolated from sediment sample collected from Kochi backwaters in Kerala, India.</title>
        <authorList>
            <person name="Singh A."/>
            <person name="Pinnaka A.K."/>
        </authorList>
    </citation>
    <scope>NUCLEOTIDE SEQUENCE [LARGE SCALE GENOMIC DNA]</scope>
    <source>
        <strain evidence="17 18">AK27</strain>
    </source>
</reference>
<feature type="binding site" evidence="14">
    <location>
        <position position="121"/>
    </location>
    <ligand>
        <name>[4Fe-4S] cluster</name>
        <dbReference type="ChEBI" id="CHEBI:49883"/>
        <note>4Fe-4S-S-AdoMet</note>
    </ligand>
</feature>
<sequence>MNAYWPAPDAWQQALRTAITDPAELLSTLELPLSMADADAHSSFELRVPRALVARMEPGNPLDPLLLQVLPSAREMTAVPGFSTDPLAENDANPSPGLVHKYRDRVLLITSGGCAINCRYCFRRHFPYQQNQLGPAQWQKALEYIDSHQELSEAILSGGDPLVTPDSRLARMIADLSDIAHLKRVRIHTRLPVVIPERVTQELTEAMTGTRLKPVMVLHCNHPQEIDDSVRSAIMRLRDAGITVLNQAVLLRGINDSVEAQKALSETLFEVGVLPYYLFVLDPVAGAAHFDISDAQAQRLVGELQARLPGYLVPRLAREIPGRPSKTLLSPDQTDV</sequence>
<evidence type="ECO:0000256" key="14">
    <source>
        <dbReference type="PIRSR" id="PIRSR004911-1"/>
    </source>
</evidence>
<dbReference type="PATRIC" id="fig|1232683.4.peg.1638"/>
<keyword evidence="6 14" id="KW-0004">4Fe-4S</keyword>
<dbReference type="InterPro" id="IPR003739">
    <property type="entry name" value="Lys_aminomutase/Glu_NH3_mut"/>
</dbReference>
<evidence type="ECO:0000256" key="4">
    <source>
        <dbReference type="ARBA" id="ARBA00008703"/>
    </source>
</evidence>
<protein>
    <recommendedName>
        <fullName evidence="5">L-lysine 2,3-aminomutase</fullName>
    </recommendedName>
    <alternativeName>
        <fullName evidence="13">EF-P post-translational modification enzyme B</fullName>
    </alternativeName>
</protein>
<dbReference type="STRING" id="1232683.ADIMK_1658"/>
<accession>A0A081G0V7</accession>
<comment type="cofactor">
    <cofactor evidence="2 15">
        <name>pyridoxal 5'-phosphate</name>
        <dbReference type="ChEBI" id="CHEBI:597326"/>
    </cofactor>
</comment>
<evidence type="ECO:0000256" key="3">
    <source>
        <dbReference type="ARBA" id="ARBA00001966"/>
    </source>
</evidence>
<keyword evidence="18" id="KW-1185">Reference proteome</keyword>